<evidence type="ECO:0000256" key="1">
    <source>
        <dbReference type="ARBA" id="ARBA00022723"/>
    </source>
</evidence>
<keyword evidence="2" id="KW-0378">Hydrolase</keyword>
<evidence type="ECO:0000313" key="3">
    <source>
        <dbReference type="EMBL" id="GAI46676.1"/>
    </source>
</evidence>
<evidence type="ECO:0008006" key="4">
    <source>
        <dbReference type="Google" id="ProtNLM"/>
    </source>
</evidence>
<protein>
    <recommendedName>
        <fullName evidence="4">M42 family peptidase</fullName>
    </recommendedName>
</protein>
<accession>X1PVS3</accession>
<evidence type="ECO:0000256" key="2">
    <source>
        <dbReference type="ARBA" id="ARBA00022801"/>
    </source>
</evidence>
<gene>
    <name evidence="3" type="ORF">S06H3_63482</name>
</gene>
<keyword evidence="1" id="KW-0479">Metal-binding</keyword>
<dbReference type="GO" id="GO:0016787">
    <property type="term" value="F:hydrolase activity"/>
    <property type="evidence" value="ECO:0007669"/>
    <property type="project" value="UniProtKB-KW"/>
</dbReference>
<sequence length="48" mass="5123">EGAAVITLSLPTRYVHSVVEMAHTADLKAAIDLLVAFLETADQVDLTL</sequence>
<organism evidence="3">
    <name type="scientific">marine sediment metagenome</name>
    <dbReference type="NCBI Taxonomy" id="412755"/>
    <lineage>
        <taxon>unclassified sequences</taxon>
        <taxon>metagenomes</taxon>
        <taxon>ecological metagenomes</taxon>
    </lineage>
</organism>
<dbReference type="AlphaFoldDB" id="X1PVS3"/>
<dbReference type="SUPFAM" id="SSF53187">
    <property type="entry name" value="Zn-dependent exopeptidases"/>
    <property type="match status" value="1"/>
</dbReference>
<dbReference type="GO" id="GO:0046872">
    <property type="term" value="F:metal ion binding"/>
    <property type="evidence" value="ECO:0007669"/>
    <property type="project" value="UniProtKB-KW"/>
</dbReference>
<comment type="caution">
    <text evidence="3">The sequence shown here is derived from an EMBL/GenBank/DDBJ whole genome shotgun (WGS) entry which is preliminary data.</text>
</comment>
<dbReference type="Gene3D" id="3.40.630.10">
    <property type="entry name" value="Zn peptidases"/>
    <property type="match status" value="1"/>
</dbReference>
<dbReference type="EMBL" id="BARV01042117">
    <property type="protein sequence ID" value="GAI46676.1"/>
    <property type="molecule type" value="Genomic_DNA"/>
</dbReference>
<reference evidence="3" key="1">
    <citation type="journal article" date="2014" name="Front. Microbiol.">
        <title>High frequency of phylogenetically diverse reductive dehalogenase-homologous genes in deep subseafloor sedimentary metagenomes.</title>
        <authorList>
            <person name="Kawai M."/>
            <person name="Futagami T."/>
            <person name="Toyoda A."/>
            <person name="Takaki Y."/>
            <person name="Nishi S."/>
            <person name="Hori S."/>
            <person name="Arai W."/>
            <person name="Tsubouchi T."/>
            <person name="Morono Y."/>
            <person name="Uchiyama I."/>
            <person name="Ito T."/>
            <person name="Fujiyama A."/>
            <person name="Inagaki F."/>
            <person name="Takami H."/>
        </authorList>
    </citation>
    <scope>NUCLEOTIDE SEQUENCE</scope>
    <source>
        <strain evidence="3">Expedition CK06-06</strain>
    </source>
</reference>
<proteinExistence type="predicted"/>
<name>X1PVS3_9ZZZZ</name>
<dbReference type="InterPro" id="IPR008007">
    <property type="entry name" value="Peptidase_M42"/>
</dbReference>
<feature type="non-terminal residue" evidence="3">
    <location>
        <position position="1"/>
    </location>
</feature>
<dbReference type="Pfam" id="PF05343">
    <property type="entry name" value="Peptidase_M42"/>
    <property type="match status" value="1"/>
</dbReference>